<evidence type="ECO:0000256" key="3">
    <source>
        <dbReference type="SAM" id="MobiDB-lite"/>
    </source>
</evidence>
<dbReference type="PANTHER" id="PTHR11486">
    <property type="entry name" value="FIBROBLAST GROWTH FACTOR"/>
    <property type="match status" value="1"/>
</dbReference>
<proteinExistence type="inferred from homology"/>
<dbReference type="PROSITE" id="PS00247">
    <property type="entry name" value="HBGF_FGF"/>
    <property type="match status" value="1"/>
</dbReference>
<reference evidence="4 5" key="1">
    <citation type="submission" date="2021-06" db="EMBL/GenBank/DDBJ databases">
        <authorList>
            <person name="Palmer J.M."/>
        </authorList>
    </citation>
    <scope>NUCLEOTIDE SEQUENCE [LARGE SCALE GENOMIC DNA]</scope>
    <source>
        <strain evidence="4 5">GA_2019</strain>
        <tissue evidence="4">Muscle</tissue>
    </source>
</reference>
<dbReference type="Proteomes" id="UP001476798">
    <property type="component" value="Unassembled WGS sequence"/>
</dbReference>
<name>A0ABV0MSH6_9TELE</name>
<dbReference type="Pfam" id="PF00167">
    <property type="entry name" value="FGF"/>
    <property type="match status" value="1"/>
</dbReference>
<dbReference type="Gene3D" id="2.80.10.50">
    <property type="match status" value="1"/>
</dbReference>
<sequence>MNSSLGSKDPTLYLIPEHGVPLHNQSRFSISSPKEKDVSELQEEGGWTVHKGLWGHETISPFMTVDAFRTGEVQDPHRSFLLRTAPQVTNQSPPNFTQHVSEQSKVTDRVSRRLIRIYQLYSRTSGKHVQVLPNKKINAMAEDGDAHAKLIVETDTFGSRVRIKGAETGLYICMNKKGKLIGKENGQGRDCIFTEIVLENNYTALRNARYDGWYMAFTRRGRPRRGSRTRQHQREVHFMKRLPRGQQPTHPGQHRPFDFIHYPFSQRTKRTRYSSQR</sequence>
<organism evidence="4 5">
    <name type="scientific">Goodea atripinnis</name>
    <dbReference type="NCBI Taxonomy" id="208336"/>
    <lineage>
        <taxon>Eukaryota</taxon>
        <taxon>Metazoa</taxon>
        <taxon>Chordata</taxon>
        <taxon>Craniata</taxon>
        <taxon>Vertebrata</taxon>
        <taxon>Euteleostomi</taxon>
        <taxon>Actinopterygii</taxon>
        <taxon>Neopterygii</taxon>
        <taxon>Teleostei</taxon>
        <taxon>Neoteleostei</taxon>
        <taxon>Acanthomorphata</taxon>
        <taxon>Ovalentaria</taxon>
        <taxon>Atherinomorphae</taxon>
        <taxon>Cyprinodontiformes</taxon>
        <taxon>Goodeidae</taxon>
        <taxon>Goodea</taxon>
    </lineage>
</organism>
<dbReference type="SUPFAM" id="SSF50353">
    <property type="entry name" value="Cytokine"/>
    <property type="match status" value="1"/>
</dbReference>
<comment type="similarity">
    <text evidence="1 2">Belongs to the heparin-binding growth factors family.</text>
</comment>
<evidence type="ECO:0000313" key="5">
    <source>
        <dbReference type="Proteomes" id="UP001476798"/>
    </source>
</evidence>
<dbReference type="InterPro" id="IPR002209">
    <property type="entry name" value="Fibroblast_GF_fam"/>
</dbReference>
<dbReference type="PRINTS" id="PR00262">
    <property type="entry name" value="IL1HBGF"/>
</dbReference>
<keyword evidence="5" id="KW-1185">Reference proteome</keyword>
<evidence type="ECO:0000256" key="2">
    <source>
        <dbReference type="RuleBase" id="RU049442"/>
    </source>
</evidence>
<dbReference type="InterPro" id="IPR008996">
    <property type="entry name" value="IL1/FGF"/>
</dbReference>
<dbReference type="EMBL" id="JAHRIO010011184">
    <property type="protein sequence ID" value="MEQ2162037.1"/>
    <property type="molecule type" value="Genomic_DNA"/>
</dbReference>
<gene>
    <name evidence="4" type="primary">FGF8A</name>
    <name evidence="4" type="ORF">GOODEAATRI_015804</name>
</gene>
<protein>
    <recommendedName>
        <fullName evidence="2">Fibroblast growth factor</fullName>
        <shortName evidence="2">FGF</shortName>
    </recommendedName>
</protein>
<feature type="region of interest" description="Disordered" evidence="3">
    <location>
        <begin position="222"/>
        <end position="257"/>
    </location>
</feature>
<accession>A0ABV0MSH6</accession>
<feature type="compositionally biased region" description="Basic residues" evidence="3">
    <location>
        <begin position="222"/>
        <end position="231"/>
    </location>
</feature>
<evidence type="ECO:0000313" key="4">
    <source>
        <dbReference type="EMBL" id="MEQ2162037.1"/>
    </source>
</evidence>
<comment type="caution">
    <text evidence="4">The sequence shown here is derived from an EMBL/GenBank/DDBJ whole genome shotgun (WGS) entry which is preliminary data.</text>
</comment>
<evidence type="ECO:0000256" key="1">
    <source>
        <dbReference type="ARBA" id="ARBA00007936"/>
    </source>
</evidence>
<dbReference type="SMART" id="SM00442">
    <property type="entry name" value="FGF"/>
    <property type="match status" value="1"/>
</dbReference>